<accession>A0A2I0A8U7</accession>
<evidence type="ECO:0000313" key="2">
    <source>
        <dbReference type="EMBL" id="PKA51945.1"/>
    </source>
</evidence>
<evidence type="ECO:0000313" key="3">
    <source>
        <dbReference type="Proteomes" id="UP000236161"/>
    </source>
</evidence>
<protein>
    <submittedName>
        <fullName evidence="2">Uncharacterized protein</fullName>
    </submittedName>
</protein>
<sequence>MASTSGHLLLFLLFLRFFSSTVFGLLVDIDVYDDKEFQVKGAAALGVYNNDPHRVLSWLDFCRTLKFEKKVSKKRDGDEPLELLVFATPVGESAPAAYWVSVHGNKLMGIRRADEYIPEREVVCV</sequence>
<organism evidence="2 3">
    <name type="scientific">Apostasia shenzhenica</name>
    <dbReference type="NCBI Taxonomy" id="1088818"/>
    <lineage>
        <taxon>Eukaryota</taxon>
        <taxon>Viridiplantae</taxon>
        <taxon>Streptophyta</taxon>
        <taxon>Embryophyta</taxon>
        <taxon>Tracheophyta</taxon>
        <taxon>Spermatophyta</taxon>
        <taxon>Magnoliopsida</taxon>
        <taxon>Liliopsida</taxon>
        <taxon>Asparagales</taxon>
        <taxon>Orchidaceae</taxon>
        <taxon>Apostasioideae</taxon>
        <taxon>Apostasia</taxon>
    </lineage>
</organism>
<proteinExistence type="predicted"/>
<gene>
    <name evidence="2" type="ORF">AXF42_Ash008174</name>
</gene>
<name>A0A2I0A8U7_9ASPA</name>
<dbReference type="EMBL" id="KZ452012">
    <property type="protein sequence ID" value="PKA51945.1"/>
    <property type="molecule type" value="Genomic_DNA"/>
</dbReference>
<keyword evidence="3" id="KW-1185">Reference proteome</keyword>
<dbReference type="AlphaFoldDB" id="A0A2I0A8U7"/>
<evidence type="ECO:0000256" key="1">
    <source>
        <dbReference type="SAM" id="SignalP"/>
    </source>
</evidence>
<feature type="signal peptide" evidence="1">
    <location>
        <begin position="1"/>
        <end position="24"/>
    </location>
</feature>
<feature type="chain" id="PRO_5014120750" evidence="1">
    <location>
        <begin position="25"/>
        <end position="125"/>
    </location>
</feature>
<dbReference type="Proteomes" id="UP000236161">
    <property type="component" value="Unassembled WGS sequence"/>
</dbReference>
<keyword evidence="1" id="KW-0732">Signal</keyword>
<reference evidence="2 3" key="1">
    <citation type="journal article" date="2017" name="Nature">
        <title>The Apostasia genome and the evolution of orchids.</title>
        <authorList>
            <person name="Zhang G.Q."/>
            <person name="Liu K.W."/>
            <person name="Li Z."/>
            <person name="Lohaus R."/>
            <person name="Hsiao Y.Y."/>
            <person name="Niu S.C."/>
            <person name="Wang J.Y."/>
            <person name="Lin Y.C."/>
            <person name="Xu Q."/>
            <person name="Chen L.J."/>
            <person name="Yoshida K."/>
            <person name="Fujiwara S."/>
            <person name="Wang Z.W."/>
            <person name="Zhang Y.Q."/>
            <person name="Mitsuda N."/>
            <person name="Wang M."/>
            <person name="Liu G.H."/>
            <person name="Pecoraro L."/>
            <person name="Huang H.X."/>
            <person name="Xiao X.J."/>
            <person name="Lin M."/>
            <person name="Wu X.Y."/>
            <person name="Wu W.L."/>
            <person name="Chen Y.Y."/>
            <person name="Chang S.B."/>
            <person name="Sakamoto S."/>
            <person name="Ohme-Takagi M."/>
            <person name="Yagi M."/>
            <person name="Zeng S.J."/>
            <person name="Shen C.Y."/>
            <person name="Yeh C.M."/>
            <person name="Luo Y.B."/>
            <person name="Tsai W.C."/>
            <person name="Van de Peer Y."/>
            <person name="Liu Z.J."/>
        </authorList>
    </citation>
    <scope>NUCLEOTIDE SEQUENCE [LARGE SCALE GENOMIC DNA]</scope>
    <source>
        <strain evidence="3">cv. Shenzhen</strain>
        <tissue evidence="2">Stem</tissue>
    </source>
</reference>